<reference evidence="3" key="1">
    <citation type="journal article" date="2015" name="BMC Genomics">
        <title>Genomic and transcriptomic analysis of the endophytic fungus Pestalotiopsis fici reveals its lifestyle and high potential for synthesis of natural products.</title>
        <authorList>
            <person name="Wang X."/>
            <person name="Zhang X."/>
            <person name="Liu L."/>
            <person name="Xiang M."/>
            <person name="Wang W."/>
            <person name="Sun X."/>
            <person name="Che Y."/>
            <person name="Guo L."/>
            <person name="Liu G."/>
            <person name="Guo L."/>
            <person name="Wang C."/>
            <person name="Yin W.B."/>
            <person name="Stadler M."/>
            <person name="Zhang X."/>
            <person name="Liu X."/>
        </authorList>
    </citation>
    <scope>NUCLEOTIDE SEQUENCE [LARGE SCALE GENOMIC DNA]</scope>
    <source>
        <strain evidence="3">W106-1 / CGMCC3.15140</strain>
    </source>
</reference>
<organism evidence="2 3">
    <name type="scientific">Pestalotiopsis fici (strain W106-1 / CGMCC3.15140)</name>
    <dbReference type="NCBI Taxonomy" id="1229662"/>
    <lineage>
        <taxon>Eukaryota</taxon>
        <taxon>Fungi</taxon>
        <taxon>Dikarya</taxon>
        <taxon>Ascomycota</taxon>
        <taxon>Pezizomycotina</taxon>
        <taxon>Sordariomycetes</taxon>
        <taxon>Xylariomycetidae</taxon>
        <taxon>Amphisphaeriales</taxon>
        <taxon>Sporocadaceae</taxon>
        <taxon>Pestalotiopsis</taxon>
    </lineage>
</organism>
<dbReference type="GeneID" id="19267427"/>
<dbReference type="OrthoDB" id="441812at2759"/>
<dbReference type="FunCoup" id="W3XEE3">
    <property type="interactions" value="78"/>
</dbReference>
<dbReference type="PANTHER" id="PTHR13271:SF137">
    <property type="entry name" value="SET DOMAIN-CONTAINING PROTEIN"/>
    <property type="match status" value="1"/>
</dbReference>
<dbReference type="InParanoid" id="W3XEE3"/>
<feature type="domain" description="SET" evidence="1">
    <location>
        <begin position="19"/>
        <end position="223"/>
    </location>
</feature>
<dbReference type="InterPro" id="IPR050600">
    <property type="entry name" value="SETD3_SETD6_MTase"/>
</dbReference>
<dbReference type="Pfam" id="PF00856">
    <property type="entry name" value="SET"/>
    <property type="match status" value="1"/>
</dbReference>
<dbReference type="InterPro" id="IPR046341">
    <property type="entry name" value="SET_dom_sf"/>
</dbReference>
<proteinExistence type="predicted"/>
<dbReference type="AlphaFoldDB" id="W3XEE3"/>
<dbReference type="RefSeq" id="XP_007829186.1">
    <property type="nucleotide sequence ID" value="XM_007830995.1"/>
</dbReference>
<dbReference type="EMBL" id="KI912110">
    <property type="protein sequence ID" value="ETS84389.1"/>
    <property type="molecule type" value="Genomic_DNA"/>
</dbReference>
<dbReference type="Gene3D" id="3.90.1410.10">
    <property type="entry name" value="set domain protein methyltransferase, domain 1"/>
    <property type="match status" value="1"/>
</dbReference>
<accession>W3XEE3</accession>
<dbReference type="STRING" id="1229662.W3XEE3"/>
<dbReference type="PANTHER" id="PTHR13271">
    <property type="entry name" value="UNCHARACTERIZED PUTATIVE METHYLTRANSFERASE"/>
    <property type="match status" value="1"/>
</dbReference>
<protein>
    <recommendedName>
        <fullName evidence="1">SET domain-containing protein</fullName>
    </recommendedName>
</protein>
<dbReference type="Proteomes" id="UP000030651">
    <property type="component" value="Unassembled WGS sequence"/>
</dbReference>
<evidence type="ECO:0000313" key="3">
    <source>
        <dbReference type="Proteomes" id="UP000030651"/>
    </source>
</evidence>
<dbReference type="InterPro" id="IPR001214">
    <property type="entry name" value="SET_dom"/>
</dbReference>
<dbReference type="eggNOG" id="KOG1337">
    <property type="taxonomic scope" value="Eukaryota"/>
</dbReference>
<dbReference type="SUPFAM" id="SSF82199">
    <property type="entry name" value="SET domain"/>
    <property type="match status" value="1"/>
</dbReference>
<dbReference type="OMA" id="ISHMKDE"/>
<dbReference type="GO" id="GO:0016279">
    <property type="term" value="F:protein-lysine N-methyltransferase activity"/>
    <property type="evidence" value="ECO:0007669"/>
    <property type="project" value="TreeGrafter"/>
</dbReference>
<evidence type="ECO:0000313" key="2">
    <source>
        <dbReference type="EMBL" id="ETS84389.1"/>
    </source>
</evidence>
<keyword evidence="3" id="KW-1185">Reference proteome</keyword>
<evidence type="ECO:0000259" key="1">
    <source>
        <dbReference type="PROSITE" id="PS50280"/>
    </source>
</evidence>
<name>W3XEE3_PESFW</name>
<dbReference type="KEGG" id="pfy:PFICI_02414"/>
<dbReference type="PROSITE" id="PS50280">
    <property type="entry name" value="SET"/>
    <property type="match status" value="1"/>
</dbReference>
<dbReference type="HOGENOM" id="CLU_041939_3_2_1"/>
<gene>
    <name evidence="2" type="ORF">PFICI_02414</name>
</gene>
<sequence length="375" mass="41946">MEKVEALLEWATEKGIQHNGILPKHLPGRGVGVIAIRDVKPGEVVLQVPTSTLRSIDTVPKNVRAKLPKDLSVQGLLAADLALDDTDKYNVWNAVCPSLADFASMPLLWPASLQCLLPGVAKKLLSKQQAKLAKDRATVGAAFPDLDQDRYTHGWLLANTRTFYYLSPARRRRKRDDHMVLQPVADLLNHADAGCDVHFGDAAFTVRADRAYAAGDEIFICYGRHGGDFLMVEYGFDMDENRWDEAGLDEMVLSVLDEKSREMLDDRGFLGGYVLDRGQVCYRTQAALRTLCCSEREWSRFVDGMDDGERSQKKVDELLVELLGKYSTSIIGTMEEIDGLQEGEPCQRGLLAARWRHILRLVQGTLDRLRQDLGS</sequence>